<feature type="transmembrane region" description="Helical" evidence="6">
    <location>
        <begin position="306"/>
        <end position="326"/>
    </location>
</feature>
<evidence type="ECO:0000256" key="5">
    <source>
        <dbReference type="ARBA" id="ARBA00023136"/>
    </source>
</evidence>
<evidence type="ECO:0000259" key="8">
    <source>
        <dbReference type="Pfam" id="PF12704"/>
    </source>
</evidence>
<dbReference type="Pfam" id="PF02687">
    <property type="entry name" value="FtsX"/>
    <property type="match status" value="1"/>
</dbReference>
<reference evidence="9 10" key="1">
    <citation type="submission" date="2016-02" db="EMBL/GenBank/DDBJ databases">
        <title>Complete genome sequencing and analysis of ATSB10, Dyella thiooxydans isolated from rhizosphere soil of sunflower (Helianthus annuus L.).</title>
        <authorList>
            <person name="Lee Y."/>
            <person name="Hwangbo K."/>
            <person name="Chung H."/>
            <person name="Yoo J."/>
            <person name="Kim K.Y."/>
            <person name="Sa T.M."/>
            <person name="Um Y."/>
            <person name="Madhaiyan M."/>
        </authorList>
    </citation>
    <scope>NUCLEOTIDE SEQUENCE [LARGE SCALE GENOMIC DNA]</scope>
    <source>
        <strain evidence="9 10">ATSB10</strain>
    </source>
</reference>
<dbReference type="STRING" id="445710.ATSB10_37360"/>
<dbReference type="Pfam" id="PF12704">
    <property type="entry name" value="MacB_PCD"/>
    <property type="match status" value="1"/>
</dbReference>
<sequence>MIGYYLDLAMRSLKRNKVLTALMVLAIAVGIGTSMTTLTVMHVLSGDPIPQKSANLFRVGLNVFPDDNFRPGEEVPDNLSRRDAEALLRDARADRQAMMSAGTMVVTPAQGDPLSLEARYTTADFFTMFAVPFRFGRAWDRGDDGSHARVAVISAALNDQLFGGRDSTGSTLQVGSQSLRIVGVLGDWSMNPRFYDLSNGRFGDGEQVFVPLATALDLHLATSGTMNCWGNNSDEHAADAPCLWLQYWAELDAPSTRAAYRQYLHNYMARQRQAGRFTHPGEVRLLDVMQWLDAKGVVPSDVRLQVWLALGFLGICLLNTVGLLLAKFLRRSGEISVRRALGASRRAIFMQCLVEAGVVGLAGGVCGLALAGLGLVLVRHQPTDYAGLVHMDPSMLLATFVLALLSSLLAGLLPAWRAMHVAPAVALKSN</sequence>
<evidence type="ECO:0000313" key="9">
    <source>
        <dbReference type="EMBL" id="AND71190.1"/>
    </source>
</evidence>
<evidence type="ECO:0000259" key="7">
    <source>
        <dbReference type="Pfam" id="PF02687"/>
    </source>
</evidence>
<dbReference type="KEGG" id="dtx:ATSB10_37360"/>
<evidence type="ECO:0000313" key="10">
    <source>
        <dbReference type="Proteomes" id="UP000077255"/>
    </source>
</evidence>
<dbReference type="EMBL" id="CP014841">
    <property type="protein sequence ID" value="AND71190.1"/>
    <property type="molecule type" value="Genomic_DNA"/>
</dbReference>
<dbReference type="GO" id="GO:0022857">
    <property type="term" value="F:transmembrane transporter activity"/>
    <property type="evidence" value="ECO:0007669"/>
    <property type="project" value="TreeGrafter"/>
</dbReference>
<proteinExistence type="predicted"/>
<name>A0A160N5B0_9GAMM</name>
<dbReference type="InterPro" id="IPR050250">
    <property type="entry name" value="Macrolide_Exporter_MacB"/>
</dbReference>
<dbReference type="GO" id="GO:0005524">
    <property type="term" value="F:ATP binding"/>
    <property type="evidence" value="ECO:0007669"/>
    <property type="project" value="UniProtKB-KW"/>
</dbReference>
<keyword evidence="9" id="KW-0067">ATP-binding</keyword>
<feature type="transmembrane region" description="Helical" evidence="6">
    <location>
        <begin position="395"/>
        <end position="416"/>
    </location>
</feature>
<keyword evidence="9" id="KW-0547">Nucleotide-binding</keyword>
<accession>A0A160N5B0</accession>
<comment type="subcellular location">
    <subcellularLocation>
        <location evidence="1">Cell membrane</location>
        <topology evidence="1">Multi-pass membrane protein</topology>
    </subcellularLocation>
</comment>
<dbReference type="Proteomes" id="UP000077255">
    <property type="component" value="Chromosome"/>
</dbReference>
<keyword evidence="4 6" id="KW-1133">Transmembrane helix</keyword>
<organism evidence="9 10">
    <name type="scientific">Dyella thiooxydans</name>
    <dbReference type="NCBI Taxonomy" id="445710"/>
    <lineage>
        <taxon>Bacteria</taxon>
        <taxon>Pseudomonadati</taxon>
        <taxon>Pseudomonadota</taxon>
        <taxon>Gammaproteobacteria</taxon>
        <taxon>Lysobacterales</taxon>
        <taxon>Rhodanobacteraceae</taxon>
        <taxon>Dyella</taxon>
    </lineage>
</organism>
<dbReference type="AlphaFoldDB" id="A0A160N5B0"/>
<dbReference type="OrthoDB" id="8735006at2"/>
<dbReference type="PATRIC" id="fig|445710.3.peg.3734"/>
<keyword evidence="5 6" id="KW-0472">Membrane</keyword>
<dbReference type="PANTHER" id="PTHR30572:SF18">
    <property type="entry name" value="ABC-TYPE MACROLIDE FAMILY EXPORT SYSTEM PERMEASE COMPONENT 2"/>
    <property type="match status" value="1"/>
</dbReference>
<evidence type="ECO:0000256" key="3">
    <source>
        <dbReference type="ARBA" id="ARBA00022692"/>
    </source>
</evidence>
<evidence type="ECO:0000256" key="1">
    <source>
        <dbReference type="ARBA" id="ARBA00004651"/>
    </source>
</evidence>
<feature type="transmembrane region" description="Helical" evidence="6">
    <location>
        <begin position="347"/>
        <end position="375"/>
    </location>
</feature>
<dbReference type="InterPro" id="IPR003838">
    <property type="entry name" value="ABC3_permease_C"/>
</dbReference>
<evidence type="ECO:0000256" key="6">
    <source>
        <dbReference type="SAM" id="Phobius"/>
    </source>
</evidence>
<dbReference type="PANTHER" id="PTHR30572">
    <property type="entry name" value="MEMBRANE COMPONENT OF TRANSPORTER-RELATED"/>
    <property type="match status" value="1"/>
</dbReference>
<evidence type="ECO:0000256" key="2">
    <source>
        <dbReference type="ARBA" id="ARBA00022475"/>
    </source>
</evidence>
<gene>
    <name evidence="9" type="ORF">ATSB10_37360</name>
</gene>
<dbReference type="GO" id="GO:0005886">
    <property type="term" value="C:plasma membrane"/>
    <property type="evidence" value="ECO:0007669"/>
    <property type="project" value="UniProtKB-SubCell"/>
</dbReference>
<keyword evidence="3 6" id="KW-0812">Transmembrane</keyword>
<dbReference type="RefSeq" id="WP_063674131.1">
    <property type="nucleotide sequence ID" value="NZ_CP014841.1"/>
</dbReference>
<protein>
    <submittedName>
        <fullName evidence="9">ABC transporter ATP-binding protein</fullName>
    </submittedName>
</protein>
<evidence type="ECO:0000256" key="4">
    <source>
        <dbReference type="ARBA" id="ARBA00022989"/>
    </source>
</evidence>
<feature type="domain" description="MacB-like periplasmic core" evidence="8">
    <location>
        <begin position="20"/>
        <end position="218"/>
    </location>
</feature>
<dbReference type="InterPro" id="IPR025857">
    <property type="entry name" value="MacB_PCD"/>
</dbReference>
<keyword evidence="10" id="KW-1185">Reference proteome</keyword>
<feature type="domain" description="ABC3 transporter permease C-terminal" evidence="7">
    <location>
        <begin position="309"/>
        <end position="422"/>
    </location>
</feature>
<keyword evidence="2" id="KW-1003">Cell membrane</keyword>